<sequence length="101" mass="11582">MPRFSRTDLLTTLSMTLTSVESVSDIKLHRSAAHTMFEIILAQWHLINIKTDGELVRMCQHKAKEGGAEFKKYVDKFEELLNPPPPPPRRSARLRARKAPK</sequence>
<name>A0AAU7YQT9_9PHYC</name>
<feature type="compositionally biased region" description="Basic residues" evidence="1">
    <location>
        <begin position="90"/>
        <end position="101"/>
    </location>
</feature>
<feature type="region of interest" description="Disordered" evidence="1">
    <location>
        <begin position="79"/>
        <end position="101"/>
    </location>
</feature>
<evidence type="ECO:0000256" key="1">
    <source>
        <dbReference type="SAM" id="MobiDB-lite"/>
    </source>
</evidence>
<proteinExistence type="predicted"/>
<protein>
    <submittedName>
        <fullName evidence="2">Uncharacterized protein</fullName>
    </submittedName>
</protein>
<evidence type="ECO:0000313" key="2">
    <source>
        <dbReference type="EMBL" id="XCA47376.1"/>
    </source>
</evidence>
<dbReference type="EMBL" id="PP911589">
    <property type="protein sequence ID" value="XCA47376.1"/>
    <property type="molecule type" value="Genomic_DNA"/>
</dbReference>
<accession>A0AAU7YQT9</accession>
<reference evidence="2" key="1">
    <citation type="submission" date="2024-06" db="EMBL/GenBank/DDBJ databases">
        <title>Evidence of context-dependent and transient costs of resisting viral infection in isolates of the marine microalga Micromonas sp. (class Mamiellophyceae).</title>
        <authorList>
            <person name="Bedi de Silva A."/>
            <person name="Schvarcz C.R."/>
            <person name="Steward G.R."/>
            <person name="Edwards K.F."/>
        </authorList>
    </citation>
    <scope>NUCLEOTIDE SEQUENCE</scope>
    <source>
        <strain evidence="2">McV-KB2</strain>
    </source>
</reference>
<organism evidence="2">
    <name type="scientific">Micromonas commoda virus</name>
    <dbReference type="NCBI Taxonomy" id="3057169"/>
    <lineage>
        <taxon>Viruses</taxon>
        <taxon>Varidnaviria</taxon>
        <taxon>Bamfordvirae</taxon>
        <taxon>Nucleocytoviricota</taxon>
        <taxon>Megaviricetes</taxon>
        <taxon>Algavirales</taxon>
        <taxon>Phycodnaviridae</taxon>
    </lineage>
</organism>